<feature type="transmembrane region" description="Helical" evidence="2">
    <location>
        <begin position="107"/>
        <end position="127"/>
    </location>
</feature>
<feature type="compositionally biased region" description="Pro residues" evidence="1">
    <location>
        <begin position="268"/>
        <end position="281"/>
    </location>
</feature>
<feature type="region of interest" description="Disordered" evidence="1">
    <location>
        <begin position="252"/>
        <end position="361"/>
    </location>
</feature>
<proteinExistence type="predicted"/>
<comment type="caution">
    <text evidence="4">The sequence shown here is derived from an EMBL/GenBank/DDBJ whole genome shotgun (WGS) entry which is preliminary data.</text>
</comment>
<feature type="compositionally biased region" description="Polar residues" evidence="1">
    <location>
        <begin position="291"/>
        <end position="303"/>
    </location>
</feature>
<dbReference type="OrthoDB" id="5327148at2759"/>
<evidence type="ECO:0000256" key="1">
    <source>
        <dbReference type="SAM" id="MobiDB-lite"/>
    </source>
</evidence>
<keyword evidence="2" id="KW-1133">Transmembrane helix</keyword>
<protein>
    <recommendedName>
        <fullName evidence="3">DUF7598 domain-containing protein</fullName>
    </recommendedName>
</protein>
<feature type="compositionally biased region" description="Polar residues" evidence="1">
    <location>
        <begin position="344"/>
        <end position="361"/>
    </location>
</feature>
<dbReference type="InterPro" id="IPR056019">
    <property type="entry name" value="DUF7598"/>
</dbReference>
<feature type="transmembrane region" description="Helical" evidence="2">
    <location>
        <begin position="75"/>
        <end position="95"/>
    </location>
</feature>
<keyword evidence="2" id="KW-0812">Transmembrane</keyword>
<reference evidence="4 5" key="1">
    <citation type="journal article" date="2020" name="ISME J.">
        <title>Uncovering the hidden diversity of litter-decomposition mechanisms in mushroom-forming fungi.</title>
        <authorList>
            <person name="Floudas D."/>
            <person name="Bentzer J."/>
            <person name="Ahren D."/>
            <person name="Johansson T."/>
            <person name="Persson P."/>
            <person name="Tunlid A."/>
        </authorList>
    </citation>
    <scope>NUCLEOTIDE SEQUENCE [LARGE SCALE GENOMIC DNA]</scope>
    <source>
        <strain evidence="4 5">CBS 406.79</strain>
    </source>
</reference>
<feature type="transmembrane region" description="Helical" evidence="2">
    <location>
        <begin position="7"/>
        <end position="28"/>
    </location>
</feature>
<accession>A0A8H5HSX2</accession>
<evidence type="ECO:0000313" key="5">
    <source>
        <dbReference type="Proteomes" id="UP000518752"/>
    </source>
</evidence>
<gene>
    <name evidence="4" type="ORF">D9757_005071</name>
</gene>
<feature type="domain" description="DUF7598" evidence="3">
    <location>
        <begin position="75"/>
        <end position="159"/>
    </location>
</feature>
<evidence type="ECO:0000259" key="3">
    <source>
        <dbReference type="Pfam" id="PF24535"/>
    </source>
</evidence>
<keyword evidence="2" id="KW-0472">Membrane</keyword>
<name>A0A8H5HSX2_9AGAR</name>
<sequence length="361" mass="38863">MLPPRAYTFIGLNVVRALSIIAMILVFASGIEVMVMNVKAVNFYEAHKGDNNSTMSAMNMDYIAGSTVPNQPAGIFWAVVSGLLIIFQTIILILSECGWPIAFFDHFFPVLGSGFGTGALGIFQGLIGAQILSHHVDEFTLVSAFFLFSIGCLNMLIGLIFRESAKSKRSITSWRTESKAVLPTIHDPRPVFVNVSPAFTGGSMVEDIEKPRLASDFGSFKSTSSYGFGRQGEKAASLRGFMLKVPEEITPRYMSPTPPPAFRSAAPSPTPAPAPISPPPGLGRNMLLARNVSTTSSFASPGSPTLAPTHLMPPHAPLSPSLQSASHYDDEEEEEEEEDDTSIHHQSSPQVPAFKSSTTAL</sequence>
<feature type="compositionally biased region" description="Acidic residues" evidence="1">
    <location>
        <begin position="329"/>
        <end position="340"/>
    </location>
</feature>
<dbReference type="AlphaFoldDB" id="A0A8H5HSX2"/>
<dbReference type="EMBL" id="JAACJN010000025">
    <property type="protein sequence ID" value="KAF5388903.1"/>
    <property type="molecule type" value="Genomic_DNA"/>
</dbReference>
<keyword evidence="5" id="KW-1185">Reference proteome</keyword>
<dbReference type="Pfam" id="PF24535">
    <property type="entry name" value="DUF7598"/>
    <property type="match status" value="1"/>
</dbReference>
<feature type="transmembrane region" description="Helical" evidence="2">
    <location>
        <begin position="139"/>
        <end position="161"/>
    </location>
</feature>
<evidence type="ECO:0000256" key="2">
    <source>
        <dbReference type="SAM" id="Phobius"/>
    </source>
</evidence>
<dbReference type="Proteomes" id="UP000518752">
    <property type="component" value="Unassembled WGS sequence"/>
</dbReference>
<organism evidence="4 5">
    <name type="scientific">Collybiopsis confluens</name>
    <dbReference type="NCBI Taxonomy" id="2823264"/>
    <lineage>
        <taxon>Eukaryota</taxon>
        <taxon>Fungi</taxon>
        <taxon>Dikarya</taxon>
        <taxon>Basidiomycota</taxon>
        <taxon>Agaricomycotina</taxon>
        <taxon>Agaricomycetes</taxon>
        <taxon>Agaricomycetidae</taxon>
        <taxon>Agaricales</taxon>
        <taxon>Marasmiineae</taxon>
        <taxon>Omphalotaceae</taxon>
        <taxon>Collybiopsis</taxon>
    </lineage>
</organism>
<evidence type="ECO:0000313" key="4">
    <source>
        <dbReference type="EMBL" id="KAF5388903.1"/>
    </source>
</evidence>